<sequence length="397" mass="42335">MSRFALITADPEYDHMVRLATASLPGTIQSFPVAFLPGTVDEVFGQLVGDQLEVLLLGPDLRAEEVMAFAAAVDVRYPHVSVVYAADPDPDLTLAAMHAGVRDLVPPGLPADGLRERLEEALSAAATRLAASPVPESPLETGRGRVIAVMSPKGGVGKTTISTNLAVGLGRMAPLSVVIVDLDLQFGDVATGLTLKPDRTIVDAVSGPMDPLSLKTYLVHHASGAYALCAPTNPADADRVSAAKVSDLIKHLASEFQYIVIDTSPGLGEHVLAVLDHATDAVWVCGMDIPSVRGLKTGVEILSELQLLPEHRHVVLNMADKRSGITVKDVEATLGIPVDLVLPRSKNLPLATNRGVPALADGLRDQAARGLSTLVERFKPHWEQRDHKQLHRRAVFQ</sequence>
<dbReference type="RefSeq" id="WP_345884133.1">
    <property type="nucleotide sequence ID" value="NZ_JBDFRB010000004.1"/>
</dbReference>
<dbReference type="PANTHER" id="PTHR43384">
    <property type="entry name" value="SEPTUM SITE-DETERMINING PROTEIN MIND HOMOLOG, CHLOROPLASTIC-RELATED"/>
    <property type="match status" value="1"/>
</dbReference>
<protein>
    <submittedName>
        <fullName evidence="2">AAA family ATPase</fullName>
    </submittedName>
</protein>
<dbReference type="InterPro" id="IPR050625">
    <property type="entry name" value="ParA/MinD_ATPase"/>
</dbReference>
<dbReference type="SUPFAM" id="SSF52540">
    <property type="entry name" value="P-loop containing nucleoside triphosphate hydrolases"/>
    <property type="match status" value="1"/>
</dbReference>
<dbReference type="InterPro" id="IPR027417">
    <property type="entry name" value="P-loop_NTPase"/>
</dbReference>
<reference evidence="2 3" key="1">
    <citation type="submission" date="2024-05" db="EMBL/GenBank/DDBJ databases">
        <title>Sinomonas sp. nov., isolated from a waste landfill.</title>
        <authorList>
            <person name="Zhao Y."/>
        </authorList>
    </citation>
    <scope>NUCLEOTIDE SEQUENCE [LARGE SCALE GENOMIC DNA]</scope>
    <source>
        <strain evidence="2 3">CCTCC AB2014300</strain>
    </source>
</reference>
<accession>A0ABU9WYJ6</accession>
<comment type="caution">
    <text evidence="2">The sequence shown here is derived from an EMBL/GenBank/DDBJ whole genome shotgun (WGS) entry which is preliminary data.</text>
</comment>
<proteinExistence type="predicted"/>
<evidence type="ECO:0000313" key="2">
    <source>
        <dbReference type="EMBL" id="MEN2744240.1"/>
    </source>
</evidence>
<dbReference type="Proteomes" id="UP001422074">
    <property type="component" value="Unassembled WGS sequence"/>
</dbReference>
<evidence type="ECO:0000313" key="3">
    <source>
        <dbReference type="Proteomes" id="UP001422074"/>
    </source>
</evidence>
<dbReference type="PANTHER" id="PTHR43384:SF13">
    <property type="entry name" value="SLR0110 PROTEIN"/>
    <property type="match status" value="1"/>
</dbReference>
<gene>
    <name evidence="2" type="ORF">ABCQ75_06765</name>
</gene>
<dbReference type="EMBL" id="JBDFRB010000004">
    <property type="protein sequence ID" value="MEN2744240.1"/>
    <property type="molecule type" value="Genomic_DNA"/>
</dbReference>
<feature type="domain" description="AAA" evidence="1">
    <location>
        <begin position="145"/>
        <end position="301"/>
    </location>
</feature>
<keyword evidence="3" id="KW-1185">Reference proteome</keyword>
<dbReference type="Pfam" id="PF13614">
    <property type="entry name" value="AAA_31"/>
    <property type="match status" value="1"/>
</dbReference>
<dbReference type="InterPro" id="IPR025669">
    <property type="entry name" value="AAA_dom"/>
</dbReference>
<name>A0ABU9WYJ6_9MICC</name>
<organism evidence="2 3">
    <name type="scientific">Sinomonas halotolerans</name>
    <dbReference type="NCBI Taxonomy" id="1644133"/>
    <lineage>
        <taxon>Bacteria</taxon>
        <taxon>Bacillati</taxon>
        <taxon>Actinomycetota</taxon>
        <taxon>Actinomycetes</taxon>
        <taxon>Micrococcales</taxon>
        <taxon>Micrococcaceae</taxon>
        <taxon>Sinomonas</taxon>
    </lineage>
</organism>
<dbReference type="Gene3D" id="3.40.50.300">
    <property type="entry name" value="P-loop containing nucleotide triphosphate hydrolases"/>
    <property type="match status" value="1"/>
</dbReference>
<evidence type="ECO:0000259" key="1">
    <source>
        <dbReference type="Pfam" id="PF13614"/>
    </source>
</evidence>